<sequence length="570" mass="63740">MSPTFSFLAPEQVPRFLELEKINRDKLEEHLQYQEHEKEWLDNEARESKAAVRGLYAQRHEASDRKDDFLSDLQSATADYIEFKNEIDVEVTNLNRNIDHLDTMVQQRKERASQAEHASAILREDIAIRNKIKEGDAYAVWTREEIEHHIFPAPGGLQDLFCPNKYNNKKIFRTLRRIAPGFERNPAFKTYLLSEPYKRNFGNKIPLSHNTNKRKLQALLVFLLRGEIAYNRFMVYSRDPSNDPDPIGIMNFINIPQAPRYRRPARRLAGTRGATMDGATQHPSVPFLTGGQNQPAANAGPPGATHRFGTFDSAARHPSIPAVTGGQNQPAANAGPPATAGFPSADDQDSNEEGQTDSSNKRTTVESFTTLATSPADQENNLGQEMTPSFSTRRPGQAMQTNNVTNPESSSFDGGSLSSLNHQSRINSGGSGHGVATTNWTESSFATTGQLERHNCNSRAVLNINSTEEVKEKSKLCYQTPHERIRELEESARVQSQEIAVQVQQSAAQAQQIAQLMEVNDQLSVRMDDLEDRVAATPKPSCRERRNPKKGVSKVASKSHRMTLRSNNHN</sequence>
<organism evidence="2 3">
    <name type="scientific">Cylindrotheca closterium</name>
    <dbReference type="NCBI Taxonomy" id="2856"/>
    <lineage>
        <taxon>Eukaryota</taxon>
        <taxon>Sar</taxon>
        <taxon>Stramenopiles</taxon>
        <taxon>Ochrophyta</taxon>
        <taxon>Bacillariophyta</taxon>
        <taxon>Bacillariophyceae</taxon>
        <taxon>Bacillariophycidae</taxon>
        <taxon>Bacillariales</taxon>
        <taxon>Bacillariaceae</taxon>
        <taxon>Cylindrotheca</taxon>
    </lineage>
</organism>
<feature type="compositionally biased region" description="Low complexity" evidence="1">
    <location>
        <begin position="409"/>
        <end position="420"/>
    </location>
</feature>
<protein>
    <submittedName>
        <fullName evidence="2">Uncharacterized protein</fullName>
    </submittedName>
</protein>
<dbReference type="EMBL" id="CAKOGP040000424">
    <property type="protein sequence ID" value="CAJ1934947.1"/>
    <property type="molecule type" value="Genomic_DNA"/>
</dbReference>
<feature type="compositionally biased region" description="Low complexity" evidence="1">
    <location>
        <begin position="324"/>
        <end position="341"/>
    </location>
</feature>
<feature type="compositionally biased region" description="Polar residues" evidence="1">
    <location>
        <begin position="365"/>
        <end position="408"/>
    </location>
</feature>
<proteinExistence type="predicted"/>
<feature type="compositionally biased region" description="Basic residues" evidence="1">
    <location>
        <begin position="546"/>
        <end position="563"/>
    </location>
</feature>
<feature type="region of interest" description="Disordered" evidence="1">
    <location>
        <begin position="535"/>
        <end position="570"/>
    </location>
</feature>
<name>A0AAD2CHQ4_9STRA</name>
<gene>
    <name evidence="2" type="ORF">CYCCA115_LOCUS4284</name>
</gene>
<keyword evidence="3" id="KW-1185">Reference proteome</keyword>
<accession>A0AAD2CHQ4</accession>
<evidence type="ECO:0000313" key="2">
    <source>
        <dbReference type="EMBL" id="CAJ1934947.1"/>
    </source>
</evidence>
<reference evidence="2" key="1">
    <citation type="submission" date="2023-08" db="EMBL/GenBank/DDBJ databases">
        <authorList>
            <person name="Audoor S."/>
            <person name="Bilcke G."/>
        </authorList>
    </citation>
    <scope>NUCLEOTIDE SEQUENCE</scope>
</reference>
<dbReference type="AlphaFoldDB" id="A0AAD2CHQ4"/>
<evidence type="ECO:0000256" key="1">
    <source>
        <dbReference type="SAM" id="MobiDB-lite"/>
    </source>
</evidence>
<dbReference type="Proteomes" id="UP001295423">
    <property type="component" value="Unassembled WGS sequence"/>
</dbReference>
<feature type="region of interest" description="Disordered" evidence="1">
    <location>
        <begin position="274"/>
        <end position="438"/>
    </location>
</feature>
<feature type="compositionally biased region" description="Low complexity" evidence="1">
    <location>
        <begin position="290"/>
        <end position="304"/>
    </location>
</feature>
<evidence type="ECO:0000313" key="3">
    <source>
        <dbReference type="Proteomes" id="UP001295423"/>
    </source>
</evidence>
<comment type="caution">
    <text evidence="2">The sequence shown here is derived from an EMBL/GenBank/DDBJ whole genome shotgun (WGS) entry which is preliminary data.</text>
</comment>
<feature type="compositionally biased region" description="Acidic residues" evidence="1">
    <location>
        <begin position="346"/>
        <end position="355"/>
    </location>
</feature>